<dbReference type="AlphaFoldDB" id="A0A4V3D452"/>
<dbReference type="EMBL" id="SNYI01000001">
    <property type="protein sequence ID" value="TDQ32961.1"/>
    <property type="molecule type" value="Genomic_DNA"/>
</dbReference>
<keyword evidence="3" id="KW-1185">Reference proteome</keyword>
<dbReference type="OrthoDB" id="1150486at2"/>
<protein>
    <recommendedName>
        <fullName evidence="4">Nicotinic acid mononucleotide adenyltransferase</fullName>
    </recommendedName>
</protein>
<gene>
    <name evidence="2" type="ORF">CLV82_0799</name>
</gene>
<sequence length="309" mass="34924">MRTIQLLAVILLVGFTTSCTREVLVQDNYIEASALNTRQVLESYDLWYVDITATQGNGSVPFLDRAFTVTFDRGVLMANNNLVGIGKTGGGLGIDVGNYATLRGIVEIAHDVDGSWLLEVFAVNGNTIELYSAATDTSYFLKGYQRAAFDYDGLFLDNIRYFLQEYDAWEKVYTSQQGAFNEFDEENYLQFLSGGQGDFFRSSVDGPGLEPGEIIWDYEGDYGVFNIPGDPGLKTLTLDYDYMGEDYFELYVINDQTIELYHPESGTVYEFRGRGFVQYLKSTSPDPGKKRSREKLPEMKVERKRPVKE</sequence>
<name>A0A4V3D452_9FLAO</name>
<proteinExistence type="predicted"/>
<feature type="region of interest" description="Disordered" evidence="1">
    <location>
        <begin position="282"/>
        <end position="309"/>
    </location>
</feature>
<evidence type="ECO:0008006" key="4">
    <source>
        <dbReference type="Google" id="ProtNLM"/>
    </source>
</evidence>
<comment type="caution">
    <text evidence="2">The sequence shown here is derived from an EMBL/GenBank/DDBJ whole genome shotgun (WGS) entry which is preliminary data.</text>
</comment>
<evidence type="ECO:0000313" key="3">
    <source>
        <dbReference type="Proteomes" id="UP000295468"/>
    </source>
</evidence>
<dbReference type="Proteomes" id="UP000295468">
    <property type="component" value="Unassembled WGS sequence"/>
</dbReference>
<dbReference type="RefSeq" id="WP_133642981.1">
    <property type="nucleotide sequence ID" value="NZ_SNYI01000001.1"/>
</dbReference>
<dbReference type="PROSITE" id="PS51257">
    <property type="entry name" value="PROKAR_LIPOPROTEIN"/>
    <property type="match status" value="1"/>
</dbReference>
<evidence type="ECO:0000256" key="1">
    <source>
        <dbReference type="SAM" id="MobiDB-lite"/>
    </source>
</evidence>
<evidence type="ECO:0000313" key="2">
    <source>
        <dbReference type="EMBL" id="TDQ32961.1"/>
    </source>
</evidence>
<reference evidence="2 3" key="1">
    <citation type="submission" date="2019-03" db="EMBL/GenBank/DDBJ databases">
        <title>Genomic Encyclopedia of Archaeal and Bacterial Type Strains, Phase II (KMG-II): from individual species to whole genera.</title>
        <authorList>
            <person name="Goeker M."/>
        </authorList>
    </citation>
    <scope>NUCLEOTIDE SEQUENCE [LARGE SCALE GENOMIC DNA]</scope>
    <source>
        <strain evidence="2 3">DSM 18435</strain>
    </source>
</reference>
<accession>A0A4V3D452</accession>
<organism evidence="2 3">
    <name type="scientific">Zeaxanthinibacter enoshimensis</name>
    <dbReference type="NCBI Taxonomy" id="392009"/>
    <lineage>
        <taxon>Bacteria</taxon>
        <taxon>Pseudomonadati</taxon>
        <taxon>Bacteroidota</taxon>
        <taxon>Flavobacteriia</taxon>
        <taxon>Flavobacteriales</taxon>
        <taxon>Flavobacteriaceae</taxon>
        <taxon>Zeaxanthinibacter</taxon>
    </lineage>
</organism>